<gene>
    <name evidence="1" type="ORF">PACLA_8A071785</name>
</gene>
<dbReference type="SUPFAM" id="SSF56672">
    <property type="entry name" value="DNA/RNA polymerases"/>
    <property type="match status" value="1"/>
</dbReference>
<keyword evidence="2" id="KW-1185">Reference proteome</keyword>
<dbReference type="OrthoDB" id="5987619at2759"/>
<dbReference type="Proteomes" id="UP001152795">
    <property type="component" value="Unassembled WGS sequence"/>
</dbReference>
<accession>A0A6S7H435</accession>
<dbReference type="InterPro" id="IPR043502">
    <property type="entry name" value="DNA/RNA_pol_sf"/>
</dbReference>
<reference evidence="1" key="1">
    <citation type="submission" date="2020-04" db="EMBL/GenBank/DDBJ databases">
        <authorList>
            <person name="Alioto T."/>
            <person name="Alioto T."/>
            <person name="Gomez Garrido J."/>
        </authorList>
    </citation>
    <scope>NUCLEOTIDE SEQUENCE</scope>
    <source>
        <strain evidence="1">A484AB</strain>
    </source>
</reference>
<evidence type="ECO:0000313" key="1">
    <source>
        <dbReference type="EMBL" id="CAB3991091.1"/>
    </source>
</evidence>
<protein>
    <submittedName>
        <fullName evidence="1">Uncharacterized protein</fullName>
    </submittedName>
</protein>
<organism evidence="1 2">
    <name type="scientific">Paramuricea clavata</name>
    <name type="common">Red gorgonian</name>
    <name type="synonym">Violescent sea-whip</name>
    <dbReference type="NCBI Taxonomy" id="317549"/>
    <lineage>
        <taxon>Eukaryota</taxon>
        <taxon>Metazoa</taxon>
        <taxon>Cnidaria</taxon>
        <taxon>Anthozoa</taxon>
        <taxon>Octocorallia</taxon>
        <taxon>Malacalcyonacea</taxon>
        <taxon>Plexauridae</taxon>
        <taxon>Paramuricea</taxon>
    </lineage>
</organism>
<dbReference type="PANTHER" id="PTHR47510">
    <property type="entry name" value="REVERSE TRANSCRIPTASE DOMAIN-CONTAINING PROTEIN"/>
    <property type="match status" value="1"/>
</dbReference>
<dbReference type="PANTHER" id="PTHR47510:SF3">
    <property type="entry name" value="ENDO_EXONUCLEASE_PHOSPHATASE DOMAIN-CONTAINING PROTEIN"/>
    <property type="match status" value="1"/>
</dbReference>
<dbReference type="AlphaFoldDB" id="A0A6S7H435"/>
<evidence type="ECO:0000313" key="2">
    <source>
        <dbReference type="Proteomes" id="UP001152795"/>
    </source>
</evidence>
<comment type="caution">
    <text evidence="1">The sequence shown here is derived from an EMBL/GenBank/DDBJ whole genome shotgun (WGS) entry which is preliminary data.</text>
</comment>
<dbReference type="EMBL" id="CACRXK020001789">
    <property type="protein sequence ID" value="CAB3991091.1"/>
    <property type="molecule type" value="Genomic_DNA"/>
</dbReference>
<proteinExistence type="predicted"/>
<sequence length="143" mass="15684">MTDLTFSEAEVSYVLRSLDSSKATGPDGIPARLLREAADVITPSLQAVISGTIADEWKLANIVPVHKKGDKEYAENYRPISLLCITSKVLERCILNNIKTRLYDAVNMCQHGFMAGRSCISNIIDTLDYVGSCLDSGGHIDMF</sequence>
<name>A0A6S7H435_PARCT</name>